<sequence>MSATTAEEEVSVEPRRGEGKRVVFVYDDEGVGPRSLEHTLHSLRQHLDLDRHEVRRIDSNRIKLQKEDDEATLSWTSEACLLVMPGGADRPYDHALRGAGNARIRAWVEAGGRYLGLCAGGYYGCARVEFEKGAAAGLEVCETRELAFYAGTARGPLVPPGQFDYATERGSRAARLDATQLDPALAAVPVYYNGGCCFVGGGGADPACVALAHYNGLSLDDEEDDGGGDGADVARPVAIVSCAVGRGKAVLCGVHPEHDARLLRAAHADDPHLARLFPALEHGEPQRQRLFRSLLAHLGLQLAPPPGPDHC</sequence>
<dbReference type="RefSeq" id="XP_004345961.1">
    <property type="nucleotide sequence ID" value="XM_004345911.1"/>
</dbReference>
<accession>L8H845</accession>
<evidence type="ECO:0000313" key="3">
    <source>
        <dbReference type="Proteomes" id="UP000011083"/>
    </source>
</evidence>
<organism evidence="2 3">
    <name type="scientific">Acanthamoeba castellanii (strain ATCC 30010 / Neff)</name>
    <dbReference type="NCBI Taxonomy" id="1257118"/>
    <lineage>
        <taxon>Eukaryota</taxon>
        <taxon>Amoebozoa</taxon>
        <taxon>Discosea</taxon>
        <taxon>Longamoebia</taxon>
        <taxon>Centramoebida</taxon>
        <taxon>Acanthamoebidae</taxon>
        <taxon>Acanthamoeba</taxon>
    </lineage>
</organism>
<gene>
    <name evidence="2" type="ORF">ACA1_183520</name>
</gene>
<dbReference type="Pfam" id="PF09825">
    <property type="entry name" value="BPL_N"/>
    <property type="match status" value="1"/>
</dbReference>
<dbReference type="GO" id="GO:0005737">
    <property type="term" value="C:cytoplasm"/>
    <property type="evidence" value="ECO:0007669"/>
    <property type="project" value="TreeGrafter"/>
</dbReference>
<dbReference type="CDD" id="cd03144">
    <property type="entry name" value="GATase1_ScBLP_like"/>
    <property type="match status" value="1"/>
</dbReference>
<dbReference type="EMBL" id="KB007904">
    <property type="protein sequence ID" value="ELR21417.1"/>
    <property type="molecule type" value="Genomic_DNA"/>
</dbReference>
<dbReference type="InterPro" id="IPR019197">
    <property type="entry name" value="Biotin-prot_ligase_N"/>
</dbReference>
<dbReference type="InterPro" id="IPR029062">
    <property type="entry name" value="Class_I_gatase-like"/>
</dbReference>
<dbReference type="PANTHER" id="PTHR12835:SF5">
    <property type="entry name" value="BIOTIN--PROTEIN LIGASE"/>
    <property type="match status" value="1"/>
</dbReference>
<dbReference type="KEGG" id="acan:ACA1_183520"/>
<protein>
    <submittedName>
        <fullName evidence="2">Biotin holocarboxylase synthetase/biotinprotein ligase</fullName>
    </submittedName>
</protein>
<dbReference type="GO" id="GO:0004077">
    <property type="term" value="F:biotin--[biotin carboxyl-carrier protein] ligase activity"/>
    <property type="evidence" value="ECO:0007669"/>
    <property type="project" value="TreeGrafter"/>
</dbReference>
<evidence type="ECO:0000313" key="2">
    <source>
        <dbReference type="EMBL" id="ELR21417.1"/>
    </source>
</evidence>
<evidence type="ECO:0000259" key="1">
    <source>
        <dbReference type="Pfam" id="PF09825"/>
    </source>
</evidence>
<dbReference type="Proteomes" id="UP000011083">
    <property type="component" value="Unassembled WGS sequence"/>
</dbReference>
<dbReference type="AlphaFoldDB" id="L8H845"/>
<keyword evidence="2" id="KW-0436">Ligase</keyword>
<name>L8H845_ACACF</name>
<dbReference type="VEuPathDB" id="AmoebaDB:ACA1_183520"/>
<dbReference type="STRING" id="1257118.L8H845"/>
<dbReference type="GeneID" id="14922310"/>
<keyword evidence="3" id="KW-1185">Reference proteome</keyword>
<feature type="domain" description="Biotin-protein ligase N-terminal" evidence="1">
    <location>
        <begin position="23"/>
        <end position="303"/>
    </location>
</feature>
<proteinExistence type="predicted"/>
<dbReference type="OMA" id="TRDSENY"/>
<dbReference type="SUPFAM" id="SSF52317">
    <property type="entry name" value="Class I glutamine amidotransferase-like"/>
    <property type="match status" value="1"/>
</dbReference>
<dbReference type="OrthoDB" id="10250105at2759"/>
<reference evidence="2 3" key="1">
    <citation type="journal article" date="2013" name="Genome Biol.">
        <title>Genome of Acanthamoeba castellanii highlights extensive lateral gene transfer and early evolution of tyrosine kinase signaling.</title>
        <authorList>
            <person name="Clarke M."/>
            <person name="Lohan A.J."/>
            <person name="Liu B."/>
            <person name="Lagkouvardos I."/>
            <person name="Roy S."/>
            <person name="Zafar N."/>
            <person name="Bertelli C."/>
            <person name="Schilde C."/>
            <person name="Kianianmomeni A."/>
            <person name="Burglin T.R."/>
            <person name="Frech C."/>
            <person name="Turcotte B."/>
            <person name="Kopec K.O."/>
            <person name="Synnott J.M."/>
            <person name="Choo C."/>
            <person name="Paponov I."/>
            <person name="Finkler A."/>
            <person name="Soon Heng Tan C."/>
            <person name="Hutchins A.P."/>
            <person name="Weinmeier T."/>
            <person name="Rattei T."/>
            <person name="Chu J.S."/>
            <person name="Gimenez G."/>
            <person name="Irimia M."/>
            <person name="Rigden D.J."/>
            <person name="Fitzpatrick D.A."/>
            <person name="Lorenzo-Morales J."/>
            <person name="Bateman A."/>
            <person name="Chiu C.H."/>
            <person name="Tang P."/>
            <person name="Hegemann P."/>
            <person name="Fromm H."/>
            <person name="Raoult D."/>
            <person name="Greub G."/>
            <person name="Miranda-Saavedra D."/>
            <person name="Chen N."/>
            <person name="Nash P."/>
            <person name="Ginger M.L."/>
            <person name="Horn M."/>
            <person name="Schaap P."/>
            <person name="Caler L."/>
            <person name="Loftus B."/>
        </authorList>
    </citation>
    <scope>NUCLEOTIDE SEQUENCE [LARGE SCALE GENOMIC DNA]</scope>
    <source>
        <strain evidence="2 3">Neff</strain>
    </source>
</reference>
<dbReference type="PANTHER" id="PTHR12835">
    <property type="entry name" value="BIOTIN PROTEIN LIGASE"/>
    <property type="match status" value="1"/>
</dbReference>